<evidence type="ECO:0000256" key="3">
    <source>
        <dbReference type="PROSITE-ProRule" id="PRU01161"/>
    </source>
</evidence>
<keyword evidence="2 3" id="KW-0443">Lipid metabolism</keyword>
<sequence length="369" mass="42067">MGDTKQTLATSSEVSIQSSLAAILEKVNQMNRKYEYFFSQFETAADGYIISNSAPNKYDEIDTVPEECTHDITVHTAIVEYEIENRHDAHVDCPDHADDPVDDVKLKEFVDFEVNDLLTSSGAADYFDVIDETSTGELVTVMITSPDEINHSVYAAKDVKPFYLENCTLIFPQNHNWFPFGKLIKSMLVPFYDGTHLQSILKEKLEGIKLSQSLTNVIIPTFDIKQLQPVIFSIYEAKKSPLLDAKFSSPLLDAKFSDICISTSTTPTFLPGHEFVTKDEDGNVREFILIDSGVAANNPTVNVTEECWNTNVIYFLSYTLRTRWFLKRGRMIWIRDDQQGRRSKSRRRVETRSKESKAAYLTIRLYCLV</sequence>
<comment type="caution">
    <text evidence="3">Lacks conserved residue(s) required for the propagation of feature annotation.</text>
</comment>
<keyword evidence="6" id="KW-1185">Reference proteome</keyword>
<comment type="similarity">
    <text evidence="1">Belongs to the patatin family.</text>
</comment>
<dbReference type="GO" id="GO:0016042">
    <property type="term" value="P:lipid catabolic process"/>
    <property type="evidence" value="ECO:0007669"/>
    <property type="project" value="UniProtKB-UniRule"/>
</dbReference>
<name>A0ABD3E4U0_9LAMI</name>
<feature type="active site" description="Proton acceptor" evidence="3">
    <location>
        <position position="291"/>
    </location>
</feature>
<dbReference type="InterPro" id="IPR002641">
    <property type="entry name" value="PNPLA_dom"/>
</dbReference>
<accession>A0ABD3E4U0</accession>
<proteinExistence type="inferred from homology"/>
<dbReference type="PROSITE" id="PS51635">
    <property type="entry name" value="PNPLA"/>
    <property type="match status" value="1"/>
</dbReference>
<dbReference type="EMBL" id="JAVIJP010000007">
    <property type="protein sequence ID" value="KAL3649317.1"/>
    <property type="molecule type" value="Genomic_DNA"/>
</dbReference>
<feature type="active site" description="Nucleophile" evidence="3">
    <location>
        <position position="134"/>
    </location>
</feature>
<dbReference type="PANTHER" id="PTHR32176">
    <property type="entry name" value="XYLOSE ISOMERASE"/>
    <property type="match status" value="1"/>
</dbReference>
<reference evidence="6" key="1">
    <citation type="journal article" date="2024" name="IScience">
        <title>Strigolactones Initiate the Formation of Haustorium-like Structures in Castilleja.</title>
        <authorList>
            <person name="Buerger M."/>
            <person name="Peterson D."/>
            <person name="Chory J."/>
        </authorList>
    </citation>
    <scope>NUCLEOTIDE SEQUENCE [LARGE SCALE GENOMIC DNA]</scope>
</reference>
<evidence type="ECO:0000313" key="6">
    <source>
        <dbReference type="Proteomes" id="UP001632038"/>
    </source>
</evidence>
<evidence type="ECO:0000259" key="4">
    <source>
        <dbReference type="PROSITE" id="PS51635"/>
    </source>
</evidence>
<comment type="caution">
    <text evidence="5">The sequence shown here is derived from an EMBL/GenBank/DDBJ whole genome shotgun (WGS) entry which is preliminary data.</text>
</comment>
<dbReference type="PANTHER" id="PTHR32176:SF121">
    <property type="entry name" value="PATATIN"/>
    <property type="match status" value="1"/>
</dbReference>
<keyword evidence="3" id="KW-0378">Hydrolase</keyword>
<dbReference type="SUPFAM" id="SSF52151">
    <property type="entry name" value="FabD/lysophospholipase-like"/>
    <property type="match status" value="1"/>
</dbReference>
<protein>
    <recommendedName>
        <fullName evidence="4">PNPLA domain-containing protein</fullName>
    </recommendedName>
</protein>
<dbReference type="AlphaFoldDB" id="A0ABD3E4U0"/>
<gene>
    <name evidence="5" type="ORF">CASFOL_005720</name>
</gene>
<dbReference type="GO" id="GO:0016787">
    <property type="term" value="F:hydrolase activity"/>
    <property type="evidence" value="ECO:0007669"/>
    <property type="project" value="UniProtKB-UniRule"/>
</dbReference>
<feature type="domain" description="PNPLA" evidence="4">
    <location>
        <begin position="99"/>
        <end position="304"/>
    </location>
</feature>
<evidence type="ECO:0000256" key="1">
    <source>
        <dbReference type="ARBA" id="ARBA00010240"/>
    </source>
</evidence>
<organism evidence="5 6">
    <name type="scientific">Castilleja foliolosa</name>
    <dbReference type="NCBI Taxonomy" id="1961234"/>
    <lineage>
        <taxon>Eukaryota</taxon>
        <taxon>Viridiplantae</taxon>
        <taxon>Streptophyta</taxon>
        <taxon>Embryophyta</taxon>
        <taxon>Tracheophyta</taxon>
        <taxon>Spermatophyta</taxon>
        <taxon>Magnoliopsida</taxon>
        <taxon>eudicotyledons</taxon>
        <taxon>Gunneridae</taxon>
        <taxon>Pentapetalae</taxon>
        <taxon>asterids</taxon>
        <taxon>lamiids</taxon>
        <taxon>Lamiales</taxon>
        <taxon>Orobanchaceae</taxon>
        <taxon>Pedicularideae</taxon>
        <taxon>Castillejinae</taxon>
        <taxon>Castilleja</taxon>
    </lineage>
</organism>
<keyword evidence="3" id="KW-0442">Lipid degradation</keyword>
<dbReference type="InterPro" id="IPR016035">
    <property type="entry name" value="Acyl_Trfase/lysoPLipase"/>
</dbReference>
<dbReference type="Proteomes" id="UP001632038">
    <property type="component" value="Unassembled WGS sequence"/>
</dbReference>
<dbReference type="Gene3D" id="3.40.1090.10">
    <property type="entry name" value="Cytosolic phospholipase A2 catalytic domain"/>
    <property type="match status" value="1"/>
</dbReference>
<evidence type="ECO:0000256" key="2">
    <source>
        <dbReference type="ARBA" id="ARBA00023098"/>
    </source>
</evidence>
<evidence type="ECO:0000313" key="5">
    <source>
        <dbReference type="EMBL" id="KAL3649317.1"/>
    </source>
</evidence>